<dbReference type="InterPro" id="IPR014756">
    <property type="entry name" value="Ig_E-set"/>
</dbReference>
<comment type="caution">
    <text evidence="7">The sequence shown here is derived from an EMBL/GenBank/DDBJ whole genome shotgun (WGS) entry which is preliminary data.</text>
</comment>
<evidence type="ECO:0000256" key="4">
    <source>
        <dbReference type="ARBA" id="ARBA00023002"/>
    </source>
</evidence>
<proteinExistence type="predicted"/>
<dbReference type="InterPro" id="IPR000572">
    <property type="entry name" value="OxRdtase_Mopterin-bd_dom"/>
</dbReference>
<evidence type="ECO:0000256" key="2">
    <source>
        <dbReference type="ARBA" id="ARBA00022505"/>
    </source>
</evidence>
<dbReference type="Pfam" id="PF00174">
    <property type="entry name" value="Oxidored_molyb"/>
    <property type="match status" value="1"/>
</dbReference>
<dbReference type="FunFam" id="2.60.40.650:FF:000004">
    <property type="entry name" value="Sulfite oxidase, putative"/>
    <property type="match status" value="1"/>
</dbReference>
<dbReference type="Pfam" id="PF03404">
    <property type="entry name" value="Mo-co_dimer"/>
    <property type="match status" value="1"/>
</dbReference>
<dbReference type="Gene3D" id="2.60.40.650">
    <property type="match status" value="1"/>
</dbReference>
<evidence type="ECO:0000259" key="6">
    <source>
        <dbReference type="Pfam" id="PF03404"/>
    </source>
</evidence>
<dbReference type="EMBL" id="JPVZ01000005">
    <property type="protein sequence ID" value="OAZ09400.1"/>
    <property type="molecule type" value="Genomic_DNA"/>
</dbReference>
<dbReference type="GO" id="GO:0030151">
    <property type="term" value="F:molybdenum ion binding"/>
    <property type="evidence" value="ECO:0007669"/>
    <property type="project" value="InterPro"/>
</dbReference>
<dbReference type="InterPro" id="IPR008335">
    <property type="entry name" value="Mopterin_OxRdtase_euk"/>
</dbReference>
<dbReference type="PANTHER" id="PTHR19372">
    <property type="entry name" value="SULFITE REDUCTASE"/>
    <property type="match status" value="1"/>
</dbReference>
<dbReference type="InterPro" id="IPR036374">
    <property type="entry name" value="OxRdtase_Mopterin-bd_sf"/>
</dbReference>
<keyword evidence="2" id="KW-0500">Molybdenum</keyword>
<protein>
    <submittedName>
        <fullName evidence="7">Molybdopterin-binding protein</fullName>
    </submittedName>
</protein>
<evidence type="ECO:0000256" key="3">
    <source>
        <dbReference type="ARBA" id="ARBA00022723"/>
    </source>
</evidence>
<comment type="cofactor">
    <cofactor evidence="1">
        <name>Mo-molybdopterin</name>
        <dbReference type="ChEBI" id="CHEBI:71302"/>
    </cofactor>
</comment>
<dbReference type="Proteomes" id="UP000094009">
    <property type="component" value="Unassembled WGS sequence"/>
</dbReference>
<feature type="domain" description="Moybdenum cofactor oxidoreductase dimerisation" evidence="6">
    <location>
        <begin position="298"/>
        <end position="415"/>
    </location>
</feature>
<dbReference type="SUPFAM" id="SSF81296">
    <property type="entry name" value="E set domains"/>
    <property type="match status" value="1"/>
</dbReference>
<evidence type="ECO:0000259" key="5">
    <source>
        <dbReference type="Pfam" id="PF00174"/>
    </source>
</evidence>
<evidence type="ECO:0000313" key="8">
    <source>
        <dbReference type="Proteomes" id="UP000094009"/>
    </source>
</evidence>
<dbReference type="PROSITE" id="PS51318">
    <property type="entry name" value="TAT"/>
    <property type="match status" value="1"/>
</dbReference>
<dbReference type="InterPro" id="IPR005066">
    <property type="entry name" value="MoCF_OxRdtse_dimer"/>
</dbReference>
<dbReference type="GO" id="GO:0020037">
    <property type="term" value="F:heme binding"/>
    <property type="evidence" value="ECO:0007669"/>
    <property type="project" value="TreeGrafter"/>
</dbReference>
<keyword evidence="3" id="KW-0479">Metal-binding</keyword>
<dbReference type="Gene3D" id="3.90.420.10">
    <property type="entry name" value="Oxidoreductase, molybdopterin-binding domain"/>
    <property type="match status" value="1"/>
</dbReference>
<dbReference type="InterPro" id="IPR030835">
    <property type="entry name" value="Sulfite_DH_SoxC"/>
</dbReference>
<sequence>MSKQPQKDKNFVPSRRSFLQGGLTAAGGAAVAAIGGGAALAAGTPDPAITELKDWNQYSGPGVDAAPYGVPSPFEAHVVRRDVPWLTADPISSINFTPLHELDGIITPNGLCFERHHSGVAEVDPAEHRLMINGLVDKPLVFTMQDLMRFPRENRVYFLECAANSGMEWRGAQLNGCQFTHGMLHNVMYTGVRLRTLLEEAGVKPAGKWILAEGADASGMGRSIPIEKALDDCLVAFKMNGEALRPEQGYPVRLCVPGWEGNMWVKWLRRIEVGDKPWQLREETSKYTDLMPDGRARRFTWAMDVKSVITNPSPQAPITHGRGHTIITGVAWSGHGKIKRVDVSIDGGRNWQHARIDGPSLSRSLHRFYYEFNWDGSPLYLQSRAIDEQGYVQPTKDALRAARGDNSIYHNNGIQTWYLKSNGEAENVEVS</sequence>
<keyword evidence="4" id="KW-0560">Oxidoreductase</keyword>
<dbReference type="AlphaFoldDB" id="A0A853KYW7"/>
<dbReference type="InterPro" id="IPR006311">
    <property type="entry name" value="TAT_signal"/>
</dbReference>
<dbReference type="CDD" id="cd02113">
    <property type="entry name" value="bact_SoxC_Moco"/>
    <property type="match status" value="1"/>
</dbReference>
<reference evidence="7 8" key="1">
    <citation type="submission" date="2014-07" db="EMBL/GenBank/DDBJ databases">
        <title>Draft genome sequence of Thalassospira tepidiphila 1-1B.</title>
        <authorList>
            <person name="Lai Q."/>
            <person name="Shao Z."/>
        </authorList>
    </citation>
    <scope>NUCLEOTIDE SEQUENCE [LARGE SCALE GENOMIC DNA]</scope>
    <source>
        <strain evidence="7 8">MCCC 1A03514</strain>
    </source>
</reference>
<dbReference type="PANTHER" id="PTHR19372:SF7">
    <property type="entry name" value="SULFITE OXIDASE, MITOCHONDRIAL"/>
    <property type="match status" value="1"/>
</dbReference>
<name>A0A853KYW7_9PROT</name>
<dbReference type="PRINTS" id="PR00407">
    <property type="entry name" value="EUMOPTERIN"/>
</dbReference>
<evidence type="ECO:0000256" key="1">
    <source>
        <dbReference type="ARBA" id="ARBA00001924"/>
    </source>
</evidence>
<dbReference type="GO" id="GO:0008482">
    <property type="term" value="F:sulfite oxidase activity"/>
    <property type="evidence" value="ECO:0007669"/>
    <property type="project" value="TreeGrafter"/>
</dbReference>
<dbReference type="NCBIfam" id="TIGR04555">
    <property type="entry name" value="sulfite_DH_soxC"/>
    <property type="match status" value="1"/>
</dbReference>
<dbReference type="SUPFAM" id="SSF56524">
    <property type="entry name" value="Oxidoreductase molybdopterin-binding domain"/>
    <property type="match status" value="1"/>
</dbReference>
<accession>A0A853KYW7</accession>
<dbReference type="GO" id="GO:0006790">
    <property type="term" value="P:sulfur compound metabolic process"/>
    <property type="evidence" value="ECO:0007669"/>
    <property type="project" value="TreeGrafter"/>
</dbReference>
<gene>
    <name evidence="7" type="ORF">TH4_13175</name>
</gene>
<dbReference type="FunFam" id="3.90.420.10:FF:000006">
    <property type="entry name" value="Sulfur dehydrogenase subunit SoxC"/>
    <property type="match status" value="1"/>
</dbReference>
<dbReference type="GO" id="GO:0043546">
    <property type="term" value="F:molybdopterin cofactor binding"/>
    <property type="evidence" value="ECO:0007669"/>
    <property type="project" value="TreeGrafter"/>
</dbReference>
<evidence type="ECO:0000313" key="7">
    <source>
        <dbReference type="EMBL" id="OAZ09400.1"/>
    </source>
</evidence>
<organism evidence="7 8">
    <name type="scientific">Thalassospira tepidiphila MCCC 1A03514</name>
    <dbReference type="NCBI Taxonomy" id="1177930"/>
    <lineage>
        <taxon>Bacteria</taxon>
        <taxon>Pseudomonadati</taxon>
        <taxon>Pseudomonadota</taxon>
        <taxon>Alphaproteobacteria</taxon>
        <taxon>Rhodospirillales</taxon>
        <taxon>Thalassospiraceae</taxon>
        <taxon>Thalassospira</taxon>
    </lineage>
</organism>
<feature type="domain" description="Oxidoreductase molybdopterin-binding" evidence="5">
    <location>
        <begin position="117"/>
        <end position="278"/>
    </location>
</feature>